<sequence>MLPHIATQQRASELLLERGAGVMGLHDVGAAVLLEHEPSPTGTEVAGKEVGEVLFEGGEGAELLLNLLADGSGGLAAAVRPHGVPVERVVPYLCGVVEYRTCLSNDEFCGFMTPSVSRV</sequence>
<protein>
    <submittedName>
        <fullName evidence="1">Family 43 glycoside hydrolase, putative</fullName>
    </submittedName>
</protein>
<dbReference type="RefSeq" id="XP_028866419.1">
    <property type="nucleotide sequence ID" value="XM_029010586.1"/>
</dbReference>
<dbReference type="AlphaFoldDB" id="A0A2H6KB16"/>
<keyword evidence="1" id="KW-0378">Hydrolase</keyword>
<dbReference type="Proteomes" id="UP000236319">
    <property type="component" value="Unassembled WGS sequence"/>
</dbReference>
<comment type="caution">
    <text evidence="1">The sequence shown here is derived from an EMBL/GenBank/DDBJ whole genome shotgun (WGS) entry which is preliminary data.</text>
</comment>
<gene>
    <name evidence="1" type="ORF">BOVATA_016690</name>
</gene>
<accession>A0A2H6KB16</accession>
<organism evidence="1 2">
    <name type="scientific">Babesia ovata</name>
    <dbReference type="NCBI Taxonomy" id="189622"/>
    <lineage>
        <taxon>Eukaryota</taxon>
        <taxon>Sar</taxon>
        <taxon>Alveolata</taxon>
        <taxon>Apicomplexa</taxon>
        <taxon>Aconoidasida</taxon>
        <taxon>Piroplasmida</taxon>
        <taxon>Babesiidae</taxon>
        <taxon>Babesia</taxon>
    </lineage>
</organism>
<name>A0A2H6KB16_9APIC</name>
<dbReference type="GeneID" id="39873946"/>
<evidence type="ECO:0000313" key="2">
    <source>
        <dbReference type="Proteomes" id="UP000236319"/>
    </source>
</evidence>
<dbReference type="GO" id="GO:0016787">
    <property type="term" value="F:hydrolase activity"/>
    <property type="evidence" value="ECO:0007669"/>
    <property type="project" value="UniProtKB-KW"/>
</dbReference>
<dbReference type="VEuPathDB" id="PiroplasmaDB:BOVATA_016690"/>
<proteinExistence type="predicted"/>
<reference evidence="1 2" key="1">
    <citation type="journal article" date="2017" name="BMC Genomics">
        <title>Whole-genome assembly of Babesia ovata and comparative genomics between closely related pathogens.</title>
        <authorList>
            <person name="Yamagishi J."/>
            <person name="Asada M."/>
            <person name="Hakimi H."/>
            <person name="Tanaka T.Q."/>
            <person name="Sugimoto C."/>
            <person name="Kawazu S."/>
        </authorList>
    </citation>
    <scope>NUCLEOTIDE SEQUENCE [LARGE SCALE GENOMIC DNA]</scope>
    <source>
        <strain evidence="1 2">Miyake</strain>
    </source>
</reference>
<evidence type="ECO:0000313" key="1">
    <source>
        <dbReference type="EMBL" id="GBE60176.1"/>
    </source>
</evidence>
<keyword evidence="2" id="KW-1185">Reference proteome</keyword>
<dbReference type="EMBL" id="BDSA01000002">
    <property type="protein sequence ID" value="GBE60176.1"/>
    <property type="molecule type" value="Genomic_DNA"/>
</dbReference>